<dbReference type="AlphaFoldDB" id="A0A4R1NBR5"/>
<gene>
    <name evidence="1" type="ORF">BXY66_2884</name>
</gene>
<protein>
    <submittedName>
        <fullName evidence="1">Uncharacterized protein</fullName>
    </submittedName>
</protein>
<dbReference type="Proteomes" id="UP000295673">
    <property type="component" value="Unassembled WGS sequence"/>
</dbReference>
<organism evidence="1 2">
    <name type="scientific">Shimia isoporae</name>
    <dbReference type="NCBI Taxonomy" id="647720"/>
    <lineage>
        <taxon>Bacteria</taxon>
        <taxon>Pseudomonadati</taxon>
        <taxon>Pseudomonadota</taxon>
        <taxon>Alphaproteobacteria</taxon>
        <taxon>Rhodobacterales</taxon>
        <taxon>Roseobacteraceae</taxon>
    </lineage>
</organism>
<proteinExistence type="predicted"/>
<sequence>MSAFPPPVLTGSGSTGSHSCISACVCRHPEVGATVVATDSFRKLDSEGREDLATAQGLLFFEPFPSGVIRLLLRGRTV</sequence>
<evidence type="ECO:0000313" key="2">
    <source>
        <dbReference type="Proteomes" id="UP000295673"/>
    </source>
</evidence>
<comment type="caution">
    <text evidence="1">The sequence shown here is derived from an EMBL/GenBank/DDBJ whole genome shotgun (WGS) entry which is preliminary data.</text>
</comment>
<accession>A0A4R1NBR5</accession>
<reference evidence="1 2" key="1">
    <citation type="submission" date="2019-03" db="EMBL/GenBank/DDBJ databases">
        <title>Genomic Encyclopedia of Archaeal and Bacterial Type Strains, Phase II (KMG-II): from individual species to whole genera.</title>
        <authorList>
            <person name="Goeker M."/>
        </authorList>
    </citation>
    <scope>NUCLEOTIDE SEQUENCE [LARGE SCALE GENOMIC DNA]</scope>
    <source>
        <strain evidence="1 2">DSM 26433</strain>
    </source>
</reference>
<name>A0A4R1NBR5_9RHOB</name>
<evidence type="ECO:0000313" key="1">
    <source>
        <dbReference type="EMBL" id="TCL01569.1"/>
    </source>
</evidence>
<keyword evidence="2" id="KW-1185">Reference proteome</keyword>
<dbReference type="EMBL" id="SMGR01000002">
    <property type="protein sequence ID" value="TCL01569.1"/>
    <property type="molecule type" value="Genomic_DNA"/>
</dbReference>